<dbReference type="EMBL" id="UGTZ01000001">
    <property type="protein sequence ID" value="SUC30229.1"/>
    <property type="molecule type" value="Genomic_DNA"/>
</dbReference>
<protein>
    <submittedName>
        <fullName evidence="3">Uncharacterized protein</fullName>
    </submittedName>
</protein>
<sequence>MVKPPRNGKDNNQGFFPKQSSVKSVKETPHSFSIIRAFSKIINYGFSLFYVGFILSVWFFPEYYTVEIIYNLTLILIFEFILVHSGVFMAVFRDWRILTLFALFYGLFALAINMSVLGDSH</sequence>
<gene>
    <name evidence="3" type="ORF">NCTC11801_01154</name>
</gene>
<feature type="transmembrane region" description="Helical" evidence="2">
    <location>
        <begin position="72"/>
        <end position="91"/>
    </location>
</feature>
<name>A0A379FNA6_PRORE</name>
<keyword evidence="2" id="KW-0812">Transmembrane</keyword>
<accession>A0A379FNA6</accession>
<evidence type="ECO:0000256" key="1">
    <source>
        <dbReference type="SAM" id="MobiDB-lite"/>
    </source>
</evidence>
<keyword evidence="2" id="KW-0472">Membrane</keyword>
<keyword evidence="2" id="KW-1133">Transmembrane helix</keyword>
<feature type="region of interest" description="Disordered" evidence="1">
    <location>
        <begin position="1"/>
        <end position="26"/>
    </location>
</feature>
<proteinExistence type="predicted"/>
<feature type="compositionally biased region" description="Polar residues" evidence="1">
    <location>
        <begin position="10"/>
        <end position="23"/>
    </location>
</feature>
<dbReference type="AlphaFoldDB" id="A0A379FNA6"/>
<organism evidence="3 4">
    <name type="scientific">Providencia rettgeri</name>
    <dbReference type="NCBI Taxonomy" id="587"/>
    <lineage>
        <taxon>Bacteria</taxon>
        <taxon>Pseudomonadati</taxon>
        <taxon>Pseudomonadota</taxon>
        <taxon>Gammaproteobacteria</taxon>
        <taxon>Enterobacterales</taxon>
        <taxon>Morganellaceae</taxon>
        <taxon>Providencia</taxon>
    </lineage>
</organism>
<reference evidence="3 4" key="1">
    <citation type="submission" date="2018-06" db="EMBL/GenBank/DDBJ databases">
        <authorList>
            <consortium name="Pathogen Informatics"/>
            <person name="Doyle S."/>
        </authorList>
    </citation>
    <scope>NUCLEOTIDE SEQUENCE [LARGE SCALE GENOMIC DNA]</scope>
    <source>
        <strain evidence="3 4">NCTC11801</strain>
    </source>
</reference>
<feature type="transmembrane region" description="Helical" evidence="2">
    <location>
        <begin position="41"/>
        <end position="60"/>
    </location>
</feature>
<evidence type="ECO:0000313" key="4">
    <source>
        <dbReference type="Proteomes" id="UP000254208"/>
    </source>
</evidence>
<evidence type="ECO:0000256" key="2">
    <source>
        <dbReference type="SAM" id="Phobius"/>
    </source>
</evidence>
<evidence type="ECO:0000313" key="3">
    <source>
        <dbReference type="EMBL" id="SUC30229.1"/>
    </source>
</evidence>
<dbReference type="Proteomes" id="UP000254208">
    <property type="component" value="Unassembled WGS sequence"/>
</dbReference>
<feature type="transmembrane region" description="Helical" evidence="2">
    <location>
        <begin position="98"/>
        <end position="118"/>
    </location>
</feature>